<proteinExistence type="predicted"/>
<organism evidence="1">
    <name type="scientific">Arundo donax</name>
    <name type="common">Giant reed</name>
    <name type="synonym">Donax arundinaceus</name>
    <dbReference type="NCBI Taxonomy" id="35708"/>
    <lineage>
        <taxon>Eukaryota</taxon>
        <taxon>Viridiplantae</taxon>
        <taxon>Streptophyta</taxon>
        <taxon>Embryophyta</taxon>
        <taxon>Tracheophyta</taxon>
        <taxon>Spermatophyta</taxon>
        <taxon>Magnoliopsida</taxon>
        <taxon>Liliopsida</taxon>
        <taxon>Poales</taxon>
        <taxon>Poaceae</taxon>
        <taxon>PACMAD clade</taxon>
        <taxon>Arundinoideae</taxon>
        <taxon>Arundineae</taxon>
        <taxon>Arundo</taxon>
    </lineage>
</organism>
<accession>A0A0A9A911</accession>
<reference evidence="1" key="1">
    <citation type="submission" date="2014-09" db="EMBL/GenBank/DDBJ databases">
        <authorList>
            <person name="Magalhaes I.L.F."/>
            <person name="Oliveira U."/>
            <person name="Santos F.R."/>
            <person name="Vidigal T.H.D.A."/>
            <person name="Brescovit A.D."/>
            <person name="Santos A.J."/>
        </authorList>
    </citation>
    <scope>NUCLEOTIDE SEQUENCE</scope>
    <source>
        <tissue evidence="1">Shoot tissue taken approximately 20 cm above the soil surface</tissue>
    </source>
</reference>
<dbReference type="AlphaFoldDB" id="A0A0A9A911"/>
<dbReference type="EMBL" id="GBRH01251452">
    <property type="protein sequence ID" value="JAD46443.1"/>
    <property type="molecule type" value="Transcribed_RNA"/>
</dbReference>
<evidence type="ECO:0000313" key="1">
    <source>
        <dbReference type="EMBL" id="JAD46443.1"/>
    </source>
</evidence>
<name>A0A0A9A911_ARUDO</name>
<reference evidence="1" key="2">
    <citation type="journal article" date="2015" name="Data Brief">
        <title>Shoot transcriptome of the giant reed, Arundo donax.</title>
        <authorList>
            <person name="Barrero R.A."/>
            <person name="Guerrero F.D."/>
            <person name="Moolhuijzen P."/>
            <person name="Goolsby J.A."/>
            <person name="Tidwell J."/>
            <person name="Bellgard S.E."/>
            <person name="Bellgard M.I."/>
        </authorList>
    </citation>
    <scope>NUCLEOTIDE SEQUENCE</scope>
    <source>
        <tissue evidence="1">Shoot tissue taken approximately 20 cm above the soil surface</tissue>
    </source>
</reference>
<protein>
    <submittedName>
        <fullName evidence="1">Uncharacterized protein</fullName>
    </submittedName>
</protein>
<sequence>MIHLPAEAQVSRWPIVVMAMVHGGW</sequence>